<feature type="compositionally biased region" description="Basic and acidic residues" evidence="1">
    <location>
        <begin position="89"/>
        <end position="102"/>
    </location>
</feature>
<feature type="compositionally biased region" description="Gly residues" evidence="1">
    <location>
        <begin position="67"/>
        <end position="78"/>
    </location>
</feature>
<evidence type="ECO:0000313" key="3">
    <source>
        <dbReference type="Proteomes" id="UP001159363"/>
    </source>
</evidence>
<accession>A0ABQ9GEJ1</accession>
<dbReference type="EMBL" id="JARBHB010000012">
    <property type="protein sequence ID" value="KAJ8870815.1"/>
    <property type="molecule type" value="Genomic_DNA"/>
</dbReference>
<comment type="caution">
    <text evidence="2">The sequence shown here is derived from an EMBL/GenBank/DDBJ whole genome shotgun (WGS) entry which is preliminary data.</text>
</comment>
<gene>
    <name evidence="2" type="ORF">PR048_027114</name>
</gene>
<dbReference type="Proteomes" id="UP001159363">
    <property type="component" value="Chromosome 11"/>
</dbReference>
<reference evidence="2 3" key="1">
    <citation type="submission" date="2023-02" db="EMBL/GenBank/DDBJ databases">
        <title>LHISI_Scaffold_Assembly.</title>
        <authorList>
            <person name="Stuart O.P."/>
            <person name="Cleave R."/>
            <person name="Magrath M.J.L."/>
            <person name="Mikheyev A.S."/>
        </authorList>
    </citation>
    <scope>NUCLEOTIDE SEQUENCE [LARGE SCALE GENOMIC DNA]</scope>
    <source>
        <strain evidence="2">Daus_M_001</strain>
        <tissue evidence="2">Leg muscle</tissue>
    </source>
</reference>
<sequence>MWESCRTLPLAGGFSRGSPISPVPSFRRRSMLTSTTRIGSQDLAVESQPNLFSHSLFCETLRRSGAGMQGRGEAGGPRGNPPASGIVQHDCRVRESGSEPAEDRARIAVVGGEYTSRCATAAPALIYQSRL</sequence>
<feature type="region of interest" description="Disordered" evidence="1">
    <location>
        <begin position="66"/>
        <end position="102"/>
    </location>
</feature>
<evidence type="ECO:0000256" key="1">
    <source>
        <dbReference type="SAM" id="MobiDB-lite"/>
    </source>
</evidence>
<proteinExistence type="predicted"/>
<keyword evidence="3" id="KW-1185">Reference proteome</keyword>
<evidence type="ECO:0000313" key="2">
    <source>
        <dbReference type="EMBL" id="KAJ8870815.1"/>
    </source>
</evidence>
<organism evidence="2 3">
    <name type="scientific">Dryococelus australis</name>
    <dbReference type="NCBI Taxonomy" id="614101"/>
    <lineage>
        <taxon>Eukaryota</taxon>
        <taxon>Metazoa</taxon>
        <taxon>Ecdysozoa</taxon>
        <taxon>Arthropoda</taxon>
        <taxon>Hexapoda</taxon>
        <taxon>Insecta</taxon>
        <taxon>Pterygota</taxon>
        <taxon>Neoptera</taxon>
        <taxon>Polyneoptera</taxon>
        <taxon>Phasmatodea</taxon>
        <taxon>Verophasmatodea</taxon>
        <taxon>Anareolatae</taxon>
        <taxon>Phasmatidae</taxon>
        <taxon>Eurycanthinae</taxon>
        <taxon>Dryococelus</taxon>
    </lineage>
</organism>
<protein>
    <submittedName>
        <fullName evidence="2">Uncharacterized protein</fullName>
    </submittedName>
</protein>
<name>A0ABQ9GEJ1_9NEOP</name>